<evidence type="ECO:0000256" key="5">
    <source>
        <dbReference type="SAM" id="MobiDB-lite"/>
    </source>
</evidence>
<keyword evidence="8" id="KW-1185">Reference proteome</keyword>
<evidence type="ECO:0000313" key="7">
    <source>
        <dbReference type="EMBL" id="AFC84962.1"/>
    </source>
</evidence>
<dbReference type="Pfam" id="PF00816">
    <property type="entry name" value="Histone_HNS"/>
    <property type="match status" value="1"/>
</dbReference>
<dbReference type="Proteomes" id="UP000005234">
    <property type="component" value="Chromosome"/>
</dbReference>
<dbReference type="EMBL" id="CP003350">
    <property type="protein sequence ID" value="AFC84962.1"/>
    <property type="molecule type" value="Genomic_DNA"/>
</dbReference>
<dbReference type="GO" id="GO:0005829">
    <property type="term" value="C:cytosol"/>
    <property type="evidence" value="ECO:0007669"/>
    <property type="project" value="TreeGrafter"/>
</dbReference>
<dbReference type="RefSeq" id="WP_014401968.1">
    <property type="nucleotide sequence ID" value="NC_017033.1"/>
</dbReference>
<dbReference type="GO" id="GO:0003681">
    <property type="term" value="F:bent DNA binding"/>
    <property type="evidence" value="ECO:0007669"/>
    <property type="project" value="TreeGrafter"/>
</dbReference>
<dbReference type="SUPFAM" id="SSF81273">
    <property type="entry name" value="H-NS histone-like proteins"/>
    <property type="match status" value="1"/>
</dbReference>
<dbReference type="PANTHER" id="PTHR38097">
    <property type="match status" value="1"/>
</dbReference>
<comment type="subcellular location">
    <subcellularLocation>
        <location evidence="1">Cytoplasm</location>
        <location evidence="1">Nucleoid</location>
    </subcellularLocation>
</comment>
<evidence type="ECO:0000256" key="4">
    <source>
        <dbReference type="ARBA" id="ARBA00023125"/>
    </source>
</evidence>
<organism evidence="7 8">
    <name type="scientific">Frateuria aurantia (strain ATCC 33424 / DSM 6220 / KCTC 2777 / LMG 1558 / NBRC 3245 / NCIMB 13370)</name>
    <name type="common">Acetobacter aurantius</name>
    <dbReference type="NCBI Taxonomy" id="767434"/>
    <lineage>
        <taxon>Bacteria</taxon>
        <taxon>Pseudomonadati</taxon>
        <taxon>Pseudomonadota</taxon>
        <taxon>Gammaproteobacteria</taxon>
        <taxon>Lysobacterales</taxon>
        <taxon>Rhodanobacteraceae</taxon>
        <taxon>Frateuria</taxon>
    </lineage>
</organism>
<accession>H8L4C9</accession>
<evidence type="ECO:0000256" key="1">
    <source>
        <dbReference type="ARBA" id="ARBA00004453"/>
    </source>
</evidence>
<evidence type="ECO:0000313" key="8">
    <source>
        <dbReference type="Proteomes" id="UP000005234"/>
    </source>
</evidence>
<dbReference type="SMART" id="SM00528">
    <property type="entry name" value="HNS"/>
    <property type="match status" value="1"/>
</dbReference>
<evidence type="ECO:0000256" key="3">
    <source>
        <dbReference type="ARBA" id="ARBA00022490"/>
    </source>
</evidence>
<dbReference type="Gene3D" id="4.10.430.10">
    <property type="entry name" value="Histone-like protein H-NS, C-terminal domain"/>
    <property type="match status" value="1"/>
</dbReference>
<keyword evidence="4 7" id="KW-0238">DNA-binding</keyword>
<dbReference type="GO" id="GO:0032993">
    <property type="term" value="C:protein-DNA complex"/>
    <property type="evidence" value="ECO:0007669"/>
    <property type="project" value="TreeGrafter"/>
</dbReference>
<gene>
    <name evidence="7" type="ordered locus">Fraau_0475</name>
</gene>
<dbReference type="PANTHER" id="PTHR38097:SF2">
    <property type="entry name" value="DNA-BINDING PROTEIN STPA"/>
    <property type="match status" value="1"/>
</dbReference>
<dbReference type="AlphaFoldDB" id="H8L4C9"/>
<evidence type="ECO:0000259" key="6">
    <source>
        <dbReference type="SMART" id="SM00528"/>
    </source>
</evidence>
<feature type="domain" description="DNA-binding protein H-NS-like C-terminal" evidence="6">
    <location>
        <begin position="60"/>
        <end position="107"/>
    </location>
</feature>
<dbReference type="OrthoDB" id="5297879at2"/>
<dbReference type="InterPro" id="IPR037150">
    <property type="entry name" value="H-NS_C_dom_sf"/>
</dbReference>
<dbReference type="eggNOG" id="COG2916">
    <property type="taxonomic scope" value="Bacteria"/>
</dbReference>
<proteinExistence type="inferred from homology"/>
<dbReference type="InterPro" id="IPR027444">
    <property type="entry name" value="H-NS_C_dom"/>
</dbReference>
<dbReference type="STRING" id="767434.Fraau_0475"/>
<dbReference type="GO" id="GO:0001217">
    <property type="term" value="F:DNA-binding transcription repressor activity"/>
    <property type="evidence" value="ECO:0007669"/>
    <property type="project" value="TreeGrafter"/>
</dbReference>
<feature type="region of interest" description="Disordered" evidence="5">
    <location>
        <begin position="59"/>
        <end position="107"/>
    </location>
</feature>
<reference evidence="7" key="1">
    <citation type="submission" date="2012-02" db="EMBL/GenBank/DDBJ databases">
        <title>The complete genome of Frateuria aurantia DSM 6220.</title>
        <authorList>
            <consortium name="US DOE Joint Genome Institute (JGI-PGF)"/>
            <person name="Lucas S."/>
            <person name="Copeland A."/>
            <person name="Lapidus A."/>
            <person name="Glavina del Rio T."/>
            <person name="Dalin E."/>
            <person name="Tice H."/>
            <person name="Bruce D."/>
            <person name="Goodwin L."/>
            <person name="Pitluck S."/>
            <person name="Peters L."/>
            <person name="Ovchinnikova G."/>
            <person name="Teshima H."/>
            <person name="Kyrpides N."/>
            <person name="Mavromatis K."/>
            <person name="Ivanova N."/>
            <person name="Brettin T."/>
            <person name="Detter J.C."/>
            <person name="Han C."/>
            <person name="Larimer F."/>
            <person name="Land M."/>
            <person name="Hauser L."/>
            <person name="Markowitz V."/>
            <person name="Cheng J.-F."/>
            <person name="Hugenholtz P."/>
            <person name="Woyke T."/>
            <person name="Wu D."/>
            <person name="Brambilla E."/>
            <person name="Klenk H.-P."/>
            <person name="Eisen J.A."/>
        </authorList>
    </citation>
    <scope>NUCLEOTIDE SEQUENCE</scope>
    <source>
        <strain evidence="7">DSM 6220</strain>
    </source>
</reference>
<dbReference type="GO" id="GO:0003680">
    <property type="term" value="F:minor groove of adenine-thymine-rich DNA binding"/>
    <property type="evidence" value="ECO:0007669"/>
    <property type="project" value="TreeGrafter"/>
</dbReference>
<dbReference type="GO" id="GO:0000976">
    <property type="term" value="F:transcription cis-regulatory region binding"/>
    <property type="evidence" value="ECO:0007669"/>
    <property type="project" value="TreeGrafter"/>
</dbReference>
<dbReference type="GO" id="GO:0009295">
    <property type="term" value="C:nucleoid"/>
    <property type="evidence" value="ECO:0007669"/>
    <property type="project" value="UniProtKB-SubCell"/>
</dbReference>
<dbReference type="HOGENOM" id="CLU_117503_1_2_6"/>
<name>H8L4C9_FRAAD</name>
<keyword evidence="3" id="KW-0963">Cytoplasm</keyword>
<dbReference type="KEGG" id="fau:Fraau_0475"/>
<protein>
    <submittedName>
        <fullName evidence="7">DNA-binding protein H-NS</fullName>
    </submittedName>
</protein>
<evidence type="ECO:0000256" key="2">
    <source>
        <dbReference type="ARBA" id="ARBA00010610"/>
    </source>
</evidence>
<sequence>MAIDIKNLNPKQLNELISLAQVRQTELKRENLSKLRDKVLDLIKSEGYSFEEVFPAGRAKAPRGTGTVPPKFRNPANPEQTWTGRGKRPHWFSDALKAGKQPQDLAI</sequence>
<comment type="similarity">
    <text evidence="2">Belongs to the histone-like protein H-NS family.</text>
</comment>